<dbReference type="Pfam" id="PF00651">
    <property type="entry name" value="BTB"/>
    <property type="match status" value="1"/>
</dbReference>
<reference evidence="5" key="1">
    <citation type="submission" date="2023-07" db="EMBL/GenBank/DDBJ databases">
        <title>draft genome sequence of fig (Ficus carica).</title>
        <authorList>
            <person name="Takahashi T."/>
            <person name="Nishimura K."/>
        </authorList>
    </citation>
    <scope>NUCLEOTIDE SEQUENCE</scope>
</reference>
<gene>
    <name evidence="5" type="ORF">TIFTF001_003382</name>
</gene>
<accession>A0AA88CVD4</accession>
<dbReference type="Pfam" id="PF07707">
    <property type="entry name" value="BACK"/>
    <property type="match status" value="1"/>
</dbReference>
<dbReference type="AlphaFoldDB" id="A0AA88CVD4"/>
<dbReference type="CDD" id="cd18186">
    <property type="entry name" value="BTB_POZ_ZBTB_KLHL-like"/>
    <property type="match status" value="1"/>
</dbReference>
<dbReference type="InterPro" id="IPR011333">
    <property type="entry name" value="SKP1/BTB/POZ_sf"/>
</dbReference>
<evidence type="ECO:0000256" key="3">
    <source>
        <dbReference type="ARBA" id="ARBA00022786"/>
    </source>
</evidence>
<sequence length="529" mass="59423">MIINVPLSIFSDRILRIEVIPDLPETQSDAPGCSTVAGVTWNPKRRRVDAKKDNVVGSVEHPDEQFLRDQLPEMVEGVGQNQDEEAVAKVKRLPSDAGVNADRLSDEAARRDDPSGSMDCLTVLEVKTVHINSAILAAKSPFFYKVKDLTVSDQRLVTLRVNASEETAVMDLLKFIYGNTLTVRSPAPLLDVLMAADKFEVVSGMRYCSRLLQDLPMTRESALLYLDLPSSVLMADAIQPLKEAAKQFLAGLYKDITRFHDDILNLPLVGIEAVLSSDNLRVDSEDVVFDFVLKWARAHYPELEKRRDVFGSRLHCLIRFPFMTCKKLAMFLFCEEFDCELVRKLVIRALCLKAQAPAYRWQSLDPESANSVYRRIVERAYKLRPVKVVEFQLPCQQSIVYLNLKQEECTHLLPLGSVRSEGFYLGDQVFYLSADCIKNQQSSSNSFGLFLGMHGTTSASLPVEMEFSARVKPTDDYVIKSKGIATFTGGSVLGCRNLFNVPWTTFVDDKSPHFINGILHLRAVLTVKQ</sequence>
<feature type="domain" description="BTB" evidence="4">
    <location>
        <begin position="118"/>
        <end position="185"/>
    </location>
</feature>
<organism evidence="5 6">
    <name type="scientific">Ficus carica</name>
    <name type="common">Common fig</name>
    <dbReference type="NCBI Taxonomy" id="3494"/>
    <lineage>
        <taxon>Eukaryota</taxon>
        <taxon>Viridiplantae</taxon>
        <taxon>Streptophyta</taxon>
        <taxon>Embryophyta</taxon>
        <taxon>Tracheophyta</taxon>
        <taxon>Spermatophyta</taxon>
        <taxon>Magnoliopsida</taxon>
        <taxon>eudicotyledons</taxon>
        <taxon>Gunneridae</taxon>
        <taxon>Pentapetalae</taxon>
        <taxon>rosids</taxon>
        <taxon>fabids</taxon>
        <taxon>Rosales</taxon>
        <taxon>Moraceae</taxon>
        <taxon>Ficeae</taxon>
        <taxon>Ficus</taxon>
    </lineage>
</organism>
<protein>
    <recommendedName>
        <fullName evidence="4">BTB domain-containing protein</fullName>
    </recommendedName>
</protein>
<dbReference type="PANTHER" id="PTHR46336">
    <property type="entry name" value="OS02G0260700 PROTEIN"/>
    <property type="match status" value="1"/>
</dbReference>
<dbReference type="Gene3D" id="1.25.40.420">
    <property type="match status" value="1"/>
</dbReference>
<comment type="caution">
    <text evidence="5">The sequence shown here is derived from an EMBL/GenBank/DDBJ whole genome shotgun (WGS) entry which is preliminary data.</text>
</comment>
<proteinExistence type="predicted"/>
<dbReference type="GO" id="GO:0005634">
    <property type="term" value="C:nucleus"/>
    <property type="evidence" value="ECO:0007669"/>
    <property type="project" value="TreeGrafter"/>
</dbReference>
<comment type="function">
    <text evidence="1">May act as a substrate-specific adapter of an E3 ubiquitin-protein ligase complex (CUL3-RBX1-BTB) which mediates the ubiquitination and subsequent proteasomal degradation of target proteins.</text>
</comment>
<evidence type="ECO:0000256" key="1">
    <source>
        <dbReference type="ARBA" id="ARBA00002668"/>
    </source>
</evidence>
<evidence type="ECO:0000259" key="4">
    <source>
        <dbReference type="PROSITE" id="PS50097"/>
    </source>
</evidence>
<dbReference type="SUPFAM" id="SSF54695">
    <property type="entry name" value="POZ domain"/>
    <property type="match status" value="1"/>
</dbReference>
<name>A0AA88CVD4_FICCA</name>
<dbReference type="InterPro" id="IPR045890">
    <property type="entry name" value="POB1-like"/>
</dbReference>
<keyword evidence="6" id="KW-1185">Reference proteome</keyword>
<comment type="pathway">
    <text evidence="2">Protein modification; protein ubiquitination.</text>
</comment>
<dbReference type="PANTHER" id="PTHR46336:SF30">
    <property type="entry name" value="BTB_POZ DOMAIN-CONTAINING PROTEIN POB1-LIKE"/>
    <property type="match status" value="1"/>
</dbReference>
<evidence type="ECO:0000313" key="5">
    <source>
        <dbReference type="EMBL" id="GMN31766.1"/>
    </source>
</evidence>
<dbReference type="InterPro" id="IPR000210">
    <property type="entry name" value="BTB/POZ_dom"/>
</dbReference>
<dbReference type="EMBL" id="BTGU01000003">
    <property type="protein sequence ID" value="GMN31766.1"/>
    <property type="molecule type" value="Genomic_DNA"/>
</dbReference>
<dbReference type="FunFam" id="1.25.40.420:FF:000008">
    <property type="entry name" value="BTB/POZ domain-containing protein POB1"/>
    <property type="match status" value="1"/>
</dbReference>
<evidence type="ECO:0000313" key="6">
    <source>
        <dbReference type="Proteomes" id="UP001187192"/>
    </source>
</evidence>
<keyword evidence="3" id="KW-0833">Ubl conjugation pathway</keyword>
<evidence type="ECO:0000256" key="2">
    <source>
        <dbReference type="ARBA" id="ARBA00004906"/>
    </source>
</evidence>
<dbReference type="Proteomes" id="UP001187192">
    <property type="component" value="Unassembled WGS sequence"/>
</dbReference>
<dbReference type="SMART" id="SM00875">
    <property type="entry name" value="BACK"/>
    <property type="match status" value="1"/>
</dbReference>
<dbReference type="InterPro" id="IPR011705">
    <property type="entry name" value="BACK"/>
</dbReference>
<dbReference type="PROSITE" id="PS50097">
    <property type="entry name" value="BTB"/>
    <property type="match status" value="1"/>
</dbReference>
<dbReference type="SMART" id="SM00225">
    <property type="entry name" value="BTB"/>
    <property type="match status" value="1"/>
</dbReference>
<dbReference type="GO" id="GO:0010114">
    <property type="term" value="P:response to red light"/>
    <property type="evidence" value="ECO:0007669"/>
    <property type="project" value="TreeGrafter"/>
</dbReference>
<dbReference type="Gene3D" id="3.30.710.10">
    <property type="entry name" value="Potassium Channel Kv1.1, Chain A"/>
    <property type="match status" value="1"/>
</dbReference>